<accession>A0A644ZXT5</accession>
<evidence type="ECO:0008006" key="2">
    <source>
        <dbReference type="Google" id="ProtNLM"/>
    </source>
</evidence>
<comment type="caution">
    <text evidence="1">The sequence shown here is derived from an EMBL/GenBank/DDBJ whole genome shotgun (WGS) entry which is preliminary data.</text>
</comment>
<reference evidence="1" key="1">
    <citation type="submission" date="2019-08" db="EMBL/GenBank/DDBJ databases">
        <authorList>
            <person name="Kucharzyk K."/>
            <person name="Murdoch R.W."/>
            <person name="Higgins S."/>
            <person name="Loffler F."/>
        </authorList>
    </citation>
    <scope>NUCLEOTIDE SEQUENCE</scope>
</reference>
<dbReference type="InterPro" id="IPR036567">
    <property type="entry name" value="RHF-like"/>
</dbReference>
<evidence type="ECO:0000313" key="1">
    <source>
        <dbReference type="EMBL" id="MPM45745.1"/>
    </source>
</evidence>
<dbReference type="AlphaFoldDB" id="A0A644ZXT5"/>
<dbReference type="SUPFAM" id="SSF69754">
    <property type="entry name" value="Ribosome binding protein Y (YfiA homologue)"/>
    <property type="match status" value="1"/>
</dbReference>
<dbReference type="InterPro" id="IPR003489">
    <property type="entry name" value="RHF/RaiA"/>
</dbReference>
<gene>
    <name evidence="1" type="ORF">SDC9_92437</name>
</gene>
<sequence length="100" mass="11816">MNIRIKGVNLIISFKVRRLINDKFVVKLDQLLPQFNNELKTAYLHLEKNKKYKNYIAKFDMTLPGQKNSFHAEVEHSDLTSTITNLREAIEKQIKKYKHA</sequence>
<proteinExistence type="predicted"/>
<dbReference type="Gene3D" id="3.30.160.100">
    <property type="entry name" value="Ribosome hibernation promotion factor-like"/>
    <property type="match status" value="1"/>
</dbReference>
<protein>
    <recommendedName>
        <fullName evidence="2">Ribosome hibernation promotion factor</fullName>
    </recommendedName>
</protein>
<dbReference type="EMBL" id="VSSQ01011001">
    <property type="protein sequence ID" value="MPM45745.1"/>
    <property type="molecule type" value="Genomic_DNA"/>
</dbReference>
<name>A0A644ZXT5_9ZZZZ</name>
<organism evidence="1">
    <name type="scientific">bioreactor metagenome</name>
    <dbReference type="NCBI Taxonomy" id="1076179"/>
    <lineage>
        <taxon>unclassified sequences</taxon>
        <taxon>metagenomes</taxon>
        <taxon>ecological metagenomes</taxon>
    </lineage>
</organism>
<dbReference type="Pfam" id="PF02482">
    <property type="entry name" value="Ribosomal_S30AE"/>
    <property type="match status" value="1"/>
</dbReference>